<dbReference type="PANTHER" id="PTHR33365:SF7">
    <property type="entry name" value="TAT PATHWAY SIGNAL SEQUENCE"/>
    <property type="match status" value="1"/>
</dbReference>
<sequence>MGRQEKGYTPVYSDERSASSLDDVEVELSEARLKQPSRWHKFRLWTLHGILVTAYSTIFVLSMLRGRPSAGVFGQIDCMLNSLETSCLAIGDETHLEVFPIQGPPHGKYTGEPRPEVDQAWKDLLQYNNIRVSDEWVHRWGRDHEAVKLPDGGYLGMLSVFHELHCIKRLYQTLSPDYYFPNATEKEIAINREHNQHCLEVLRMGAACRGDISIITHMWTDKDAQPIVNQTAPHQCVDFNKVMEYSRDNAVDVYQDNYIVHPKFGPSFPHGHSIKPFKEQEMGHHQ</sequence>
<dbReference type="PANTHER" id="PTHR33365">
    <property type="entry name" value="YALI0B05434P"/>
    <property type="match status" value="1"/>
</dbReference>
<keyword evidence="2" id="KW-1133">Transmembrane helix</keyword>
<evidence type="ECO:0000313" key="4">
    <source>
        <dbReference type="Proteomes" id="UP001281614"/>
    </source>
</evidence>
<dbReference type="Proteomes" id="UP001281614">
    <property type="component" value="Unassembled WGS sequence"/>
</dbReference>
<comment type="caution">
    <text evidence="3">The sequence shown here is derived from an EMBL/GenBank/DDBJ whole genome shotgun (WGS) entry which is preliminary data.</text>
</comment>
<name>A0AAD9Y5K7_COLKA</name>
<keyword evidence="4" id="KW-1185">Reference proteome</keyword>
<dbReference type="InterPro" id="IPR021765">
    <property type="entry name" value="UstYa-like"/>
</dbReference>
<protein>
    <recommendedName>
        <fullName evidence="5">Tat pathway signal sequence</fullName>
    </recommendedName>
</protein>
<gene>
    <name evidence="3" type="ORF">CKAH01_07118</name>
</gene>
<dbReference type="Pfam" id="PF11807">
    <property type="entry name" value="UstYa"/>
    <property type="match status" value="1"/>
</dbReference>
<proteinExistence type="inferred from homology"/>
<organism evidence="3 4">
    <name type="scientific">Colletotrichum kahawae</name>
    <name type="common">Coffee berry disease fungus</name>
    <dbReference type="NCBI Taxonomy" id="34407"/>
    <lineage>
        <taxon>Eukaryota</taxon>
        <taxon>Fungi</taxon>
        <taxon>Dikarya</taxon>
        <taxon>Ascomycota</taxon>
        <taxon>Pezizomycotina</taxon>
        <taxon>Sordariomycetes</taxon>
        <taxon>Hypocreomycetidae</taxon>
        <taxon>Glomerellales</taxon>
        <taxon>Glomerellaceae</taxon>
        <taxon>Colletotrichum</taxon>
        <taxon>Colletotrichum gloeosporioides species complex</taxon>
    </lineage>
</organism>
<dbReference type="GO" id="GO:0043386">
    <property type="term" value="P:mycotoxin biosynthetic process"/>
    <property type="evidence" value="ECO:0007669"/>
    <property type="project" value="InterPro"/>
</dbReference>
<evidence type="ECO:0000256" key="1">
    <source>
        <dbReference type="ARBA" id="ARBA00035112"/>
    </source>
</evidence>
<evidence type="ECO:0000256" key="2">
    <source>
        <dbReference type="SAM" id="Phobius"/>
    </source>
</evidence>
<keyword evidence="2" id="KW-0472">Membrane</keyword>
<accession>A0AAD9Y5K7</accession>
<dbReference type="EMBL" id="VYYT01000345">
    <property type="protein sequence ID" value="KAK2740840.1"/>
    <property type="molecule type" value="Genomic_DNA"/>
</dbReference>
<comment type="similarity">
    <text evidence="1">Belongs to the ustYa family.</text>
</comment>
<feature type="transmembrane region" description="Helical" evidence="2">
    <location>
        <begin position="42"/>
        <end position="64"/>
    </location>
</feature>
<evidence type="ECO:0000313" key="3">
    <source>
        <dbReference type="EMBL" id="KAK2740840.1"/>
    </source>
</evidence>
<dbReference type="AlphaFoldDB" id="A0AAD9Y5K7"/>
<keyword evidence="2" id="KW-0812">Transmembrane</keyword>
<reference evidence="3" key="1">
    <citation type="submission" date="2023-02" db="EMBL/GenBank/DDBJ databases">
        <title>Colletotrichum kahawae CIFC_Que2 genome sequencing and assembly.</title>
        <authorList>
            <person name="Baroncelli R."/>
        </authorList>
    </citation>
    <scope>NUCLEOTIDE SEQUENCE</scope>
    <source>
        <strain evidence="3">CIFC_Que2</strain>
    </source>
</reference>
<evidence type="ECO:0008006" key="5">
    <source>
        <dbReference type="Google" id="ProtNLM"/>
    </source>
</evidence>